<dbReference type="InterPro" id="IPR036439">
    <property type="entry name" value="Dockerin_dom_sf"/>
</dbReference>
<keyword evidence="4" id="KW-0732">Signal</keyword>
<evidence type="ECO:0000256" key="4">
    <source>
        <dbReference type="SAM" id="SignalP"/>
    </source>
</evidence>
<dbReference type="RefSeq" id="WP_051678052.1">
    <property type="nucleotide sequence ID" value="NZ_JJRY01000002.1"/>
</dbReference>
<dbReference type="GO" id="GO:0004553">
    <property type="term" value="F:hydrolase activity, hydrolyzing O-glycosyl compounds"/>
    <property type="evidence" value="ECO:0007669"/>
    <property type="project" value="InterPro"/>
</dbReference>
<sequence length="567" mass="60212">MRKNKFASLLMIISMIVMMINLPMNASASSPAWQSKGNMNENRQLLASAPLDDNRIIITGGNDGMNHLASNTIYNLTTNTWSSAANMNTARFSHAAVRLSDGKILVIGGNNFDVGVLNSTETYNPETNTWAQSAALSVHRASHAAVTLPSGKVIVTGGGNDDGDLKSTEIYDPTTNSWTSGPDMGATRKEHSAVLLDDGRVMVIGGMVNRTMSNSTEIYDPTLNSWSKGPSLPTLRYVMAAATAADGRVYVTGGFDPNYIPLISVVVYDSETNSWTRDGSSINNGRLGHTSSAFLNGKAILIAGGAGNSGPMNRTEVLEPSLRTHRPQASILGSEVPKGTKLTLSSKTQGAVIYYTTDGSVPTRSSAVYSEPIQIDQTMTVKAMAIKEGWVDSRVLSESYTVTAPPISIDTQPTDQTVTAWETAMFTVVATGDAPLSYQWKKNGNDLIDSGNISGATTATLTIRNVQAGDAGSYTVVVTNGAVNTTSNIATLTVNPVTHLFGDGNGDGLITPADALIVYRELAGKSQLTPMQQTALDVNLDGIVDDKDAQLIIKKYIGYIVSLPVNQ</sequence>
<dbReference type="Pfam" id="PF07679">
    <property type="entry name" value="I-set"/>
    <property type="match status" value="1"/>
</dbReference>
<dbReference type="InterPro" id="IPR056737">
    <property type="entry name" value="Beta-prop_ATRN-MKLN-like"/>
</dbReference>
<dbReference type="SUPFAM" id="SSF48726">
    <property type="entry name" value="Immunoglobulin"/>
    <property type="match status" value="1"/>
</dbReference>
<evidence type="ECO:0000256" key="1">
    <source>
        <dbReference type="ARBA" id="ARBA00022441"/>
    </source>
</evidence>
<dbReference type="InterPro" id="IPR007110">
    <property type="entry name" value="Ig-like_dom"/>
</dbReference>
<dbReference type="Pfam" id="PF24981">
    <property type="entry name" value="Beta-prop_ATRN-LZTR1"/>
    <property type="match status" value="1"/>
</dbReference>
<dbReference type="PANTHER" id="PTHR46344">
    <property type="entry name" value="OS02G0202900 PROTEIN"/>
    <property type="match status" value="1"/>
</dbReference>
<dbReference type="PROSITE" id="PS51766">
    <property type="entry name" value="DOCKERIN"/>
    <property type="match status" value="1"/>
</dbReference>
<dbReference type="InterPro" id="IPR015915">
    <property type="entry name" value="Kelch-typ_b-propeller"/>
</dbReference>
<comment type="caution">
    <text evidence="7">The sequence shown here is derived from an EMBL/GenBank/DDBJ whole genome shotgun (WGS) entry which is preliminary data.</text>
</comment>
<dbReference type="SUPFAM" id="SSF63446">
    <property type="entry name" value="Type I dockerin domain"/>
    <property type="match status" value="1"/>
</dbReference>
<proteinExistence type="predicted"/>
<feature type="domain" description="Dockerin" evidence="6">
    <location>
        <begin position="497"/>
        <end position="565"/>
    </location>
</feature>
<dbReference type="Gene3D" id="2.60.40.10">
    <property type="entry name" value="Immunoglobulins"/>
    <property type="match status" value="1"/>
</dbReference>
<dbReference type="InterPro" id="IPR011043">
    <property type="entry name" value="Gal_Oxase/kelch_b-propeller"/>
</dbReference>
<dbReference type="SUPFAM" id="SSF50965">
    <property type="entry name" value="Galactose oxidase, central domain"/>
    <property type="match status" value="1"/>
</dbReference>
<protein>
    <recommendedName>
        <fullName evidence="9">Ig-like domain-containing protein</fullName>
    </recommendedName>
</protein>
<dbReference type="SMART" id="SM00409">
    <property type="entry name" value="IG"/>
    <property type="match status" value="1"/>
</dbReference>
<dbReference type="InterPro" id="IPR016134">
    <property type="entry name" value="Dockerin_dom"/>
</dbReference>
<dbReference type="InterPro" id="IPR037293">
    <property type="entry name" value="Gal_Oxidase_central_sf"/>
</dbReference>
<dbReference type="InterPro" id="IPR013783">
    <property type="entry name" value="Ig-like_fold"/>
</dbReference>
<dbReference type="InterPro" id="IPR006652">
    <property type="entry name" value="Kelch_1"/>
</dbReference>
<organism evidence="7 8">
    <name type="scientific">Schinkia azotoformans MEV2011</name>
    <dbReference type="NCBI Taxonomy" id="1348973"/>
    <lineage>
        <taxon>Bacteria</taxon>
        <taxon>Bacillati</taxon>
        <taxon>Bacillota</taxon>
        <taxon>Bacilli</taxon>
        <taxon>Bacillales</taxon>
        <taxon>Bacillaceae</taxon>
        <taxon>Calidifontibacillus/Schinkia group</taxon>
        <taxon>Schinkia</taxon>
    </lineage>
</organism>
<dbReference type="InterPro" id="IPR059177">
    <property type="entry name" value="GH29D-like_dom"/>
</dbReference>
<dbReference type="PROSITE" id="PS50835">
    <property type="entry name" value="IG_LIKE"/>
    <property type="match status" value="1"/>
</dbReference>
<dbReference type="Gene3D" id="2.120.10.80">
    <property type="entry name" value="Kelch-type beta propeller"/>
    <property type="match status" value="1"/>
</dbReference>
<dbReference type="OrthoDB" id="9795555at2"/>
<dbReference type="GO" id="GO:0000272">
    <property type="term" value="P:polysaccharide catabolic process"/>
    <property type="evidence" value="ECO:0007669"/>
    <property type="project" value="InterPro"/>
</dbReference>
<evidence type="ECO:0000259" key="5">
    <source>
        <dbReference type="PROSITE" id="PS50835"/>
    </source>
</evidence>
<dbReference type="InterPro" id="IPR036179">
    <property type="entry name" value="Ig-like_dom_sf"/>
</dbReference>
<dbReference type="InterPro" id="IPR003599">
    <property type="entry name" value="Ig_sub"/>
</dbReference>
<accession>A0A072P2P6</accession>
<dbReference type="SMART" id="SM00612">
    <property type="entry name" value="Kelch"/>
    <property type="match status" value="5"/>
</dbReference>
<feature type="region of interest" description="Disordered" evidence="3">
    <location>
        <begin position="165"/>
        <end position="184"/>
    </location>
</feature>
<evidence type="ECO:0000256" key="3">
    <source>
        <dbReference type="SAM" id="MobiDB-lite"/>
    </source>
</evidence>
<dbReference type="PATRIC" id="fig|1348973.3.peg.742"/>
<evidence type="ECO:0000259" key="6">
    <source>
        <dbReference type="PROSITE" id="PS51766"/>
    </source>
</evidence>
<feature type="signal peptide" evidence="4">
    <location>
        <begin position="1"/>
        <end position="28"/>
    </location>
</feature>
<dbReference type="PANTHER" id="PTHR46344:SF27">
    <property type="entry name" value="KELCH REPEAT SUPERFAMILY PROTEIN"/>
    <property type="match status" value="1"/>
</dbReference>
<dbReference type="Gene3D" id="1.10.1330.10">
    <property type="entry name" value="Dockerin domain"/>
    <property type="match status" value="1"/>
</dbReference>
<feature type="domain" description="Ig-like" evidence="5">
    <location>
        <begin position="405"/>
        <end position="493"/>
    </location>
</feature>
<evidence type="ECO:0000313" key="8">
    <source>
        <dbReference type="Proteomes" id="UP000027936"/>
    </source>
</evidence>
<dbReference type="Pfam" id="PF00404">
    <property type="entry name" value="Dockerin_1"/>
    <property type="match status" value="1"/>
</dbReference>
<keyword evidence="2" id="KW-0677">Repeat</keyword>
<dbReference type="EMBL" id="JJRY01000002">
    <property type="protein sequence ID" value="KEF39750.1"/>
    <property type="molecule type" value="Genomic_DNA"/>
</dbReference>
<reference evidence="7 8" key="1">
    <citation type="submission" date="2014-04" db="EMBL/GenBank/DDBJ databases">
        <title>Draft genome sequence of Bacillus azotoformans MEV2011, a (co-) denitrifying strain unable to grow in the presence of oxygen.</title>
        <authorList>
            <person name="Nielsen M."/>
            <person name="Schreiber L."/>
            <person name="Finster K."/>
            <person name="Schramm A."/>
        </authorList>
    </citation>
    <scope>NUCLEOTIDE SEQUENCE [LARGE SCALE GENOMIC DNA]</scope>
    <source>
        <strain evidence="7 8">MEV2011</strain>
    </source>
</reference>
<evidence type="ECO:0000313" key="7">
    <source>
        <dbReference type="EMBL" id="KEF39750.1"/>
    </source>
</evidence>
<feature type="chain" id="PRO_5001683176" description="Ig-like domain-containing protein" evidence="4">
    <location>
        <begin position="29"/>
        <end position="567"/>
    </location>
</feature>
<gene>
    <name evidence="7" type="ORF">M670_00771</name>
</gene>
<dbReference type="Proteomes" id="UP000027936">
    <property type="component" value="Unassembled WGS sequence"/>
</dbReference>
<dbReference type="Gene3D" id="2.130.10.80">
    <property type="entry name" value="Galactose oxidase/kelch, beta-propeller"/>
    <property type="match status" value="2"/>
</dbReference>
<evidence type="ECO:0000256" key="2">
    <source>
        <dbReference type="ARBA" id="ARBA00022737"/>
    </source>
</evidence>
<dbReference type="AlphaFoldDB" id="A0A072P2P6"/>
<name>A0A072P2P6_SCHAZ</name>
<dbReference type="InterPro" id="IPR002105">
    <property type="entry name" value="Dockerin_1_rpt"/>
</dbReference>
<dbReference type="Pfam" id="PF13290">
    <property type="entry name" value="CHB_HEX_C_1"/>
    <property type="match status" value="1"/>
</dbReference>
<keyword evidence="1" id="KW-0880">Kelch repeat</keyword>
<dbReference type="InterPro" id="IPR013098">
    <property type="entry name" value="Ig_I-set"/>
</dbReference>
<evidence type="ECO:0008006" key="9">
    <source>
        <dbReference type="Google" id="ProtNLM"/>
    </source>
</evidence>
<dbReference type="CDD" id="cd00096">
    <property type="entry name" value="Ig"/>
    <property type="match status" value="1"/>
</dbReference>
<dbReference type="CDD" id="cd14256">
    <property type="entry name" value="Dockerin_I"/>
    <property type="match status" value="1"/>
</dbReference>